<evidence type="ECO:0000256" key="6">
    <source>
        <dbReference type="SAM" id="MobiDB-lite"/>
    </source>
</evidence>
<dbReference type="InterPro" id="IPR013685">
    <property type="entry name" value="POTRA_FtsQ_type"/>
</dbReference>
<keyword evidence="4 7" id="KW-1133">Transmembrane helix</keyword>
<feature type="region of interest" description="Disordered" evidence="6">
    <location>
        <begin position="1"/>
        <end position="37"/>
    </location>
</feature>
<evidence type="ECO:0000256" key="2">
    <source>
        <dbReference type="ARBA" id="ARBA00022618"/>
    </source>
</evidence>
<organism evidence="10 11">
    <name type="scientific">Candidatus Nesterenkonia stercoripullorum</name>
    <dbReference type="NCBI Taxonomy" id="2838701"/>
    <lineage>
        <taxon>Bacteria</taxon>
        <taxon>Bacillati</taxon>
        <taxon>Actinomycetota</taxon>
        <taxon>Actinomycetes</taxon>
        <taxon>Micrococcales</taxon>
        <taxon>Micrococcaceae</taxon>
        <taxon>Nesterenkonia</taxon>
    </lineage>
</organism>
<keyword evidence="5" id="KW-0131">Cell cycle</keyword>
<evidence type="ECO:0000259" key="9">
    <source>
        <dbReference type="Pfam" id="PF08478"/>
    </source>
</evidence>
<evidence type="ECO:0000256" key="5">
    <source>
        <dbReference type="ARBA" id="ARBA00023306"/>
    </source>
</evidence>
<dbReference type="PANTHER" id="PTHR37820:SF1">
    <property type="entry name" value="CELL DIVISION PROTEIN FTSQ"/>
    <property type="match status" value="1"/>
</dbReference>
<protein>
    <submittedName>
        <fullName evidence="10">FtsQ-type POTRA domain-containing protein</fullName>
    </submittedName>
</protein>
<evidence type="ECO:0000313" key="11">
    <source>
        <dbReference type="Proteomes" id="UP000824151"/>
    </source>
</evidence>
<evidence type="ECO:0000313" key="10">
    <source>
        <dbReference type="EMBL" id="HIW99057.1"/>
    </source>
</evidence>
<dbReference type="InterPro" id="IPR050487">
    <property type="entry name" value="FtsQ_DivIB"/>
</dbReference>
<evidence type="ECO:0000256" key="3">
    <source>
        <dbReference type="ARBA" id="ARBA00022692"/>
    </source>
</evidence>
<dbReference type="Proteomes" id="UP000824151">
    <property type="component" value="Unassembled WGS sequence"/>
</dbReference>
<comment type="caution">
    <text evidence="10">The sequence shown here is derived from an EMBL/GenBank/DDBJ whole genome shotgun (WGS) entry which is preliminary data.</text>
</comment>
<feature type="transmembrane region" description="Helical" evidence="7">
    <location>
        <begin position="67"/>
        <end position="87"/>
    </location>
</feature>
<keyword evidence="7" id="KW-0472">Membrane</keyword>
<feature type="domain" description="POTRA" evidence="9">
    <location>
        <begin position="92"/>
        <end position="159"/>
    </location>
</feature>
<name>A0A9D1S122_9MICC</name>
<gene>
    <name evidence="10" type="ORF">H9871_02835</name>
</gene>
<accession>A0A9D1S122</accession>
<sequence>MRWPSIRRGRASESASEKTASGRHRRHENDVASAEGYEDPVFLEEDSGLISFPEPEYVSSRRRLRRGLVLIGIALGVLVAIVATLYFSPLLTIRSVEVEHNDLLSDAQAEEMLQPVYGVPLPQVGNRQVEDLLSEEAVVEDVIVTGELPDTLRVQVIEYPPVAEVVTDEEIRFYNEHGDIIRAFDEDEAPESEEYATPRINEGIALRDEDIFDAIVAVLGALPADAREHMESATAESVDSVELELDDGRSIVWGSEERSAEKAAVLEAILRSEAEEFTGADVIDISTPTAPVTRDSSS</sequence>
<dbReference type="EMBL" id="DXGD01000105">
    <property type="protein sequence ID" value="HIW99057.1"/>
    <property type="molecule type" value="Genomic_DNA"/>
</dbReference>
<evidence type="ECO:0000259" key="8">
    <source>
        <dbReference type="Pfam" id="PF03799"/>
    </source>
</evidence>
<evidence type="ECO:0000256" key="1">
    <source>
        <dbReference type="ARBA" id="ARBA00022475"/>
    </source>
</evidence>
<keyword evidence="3 7" id="KW-0812">Transmembrane</keyword>
<dbReference type="PANTHER" id="PTHR37820">
    <property type="entry name" value="CELL DIVISION PROTEIN DIVIB"/>
    <property type="match status" value="1"/>
</dbReference>
<dbReference type="GO" id="GO:0051301">
    <property type="term" value="P:cell division"/>
    <property type="evidence" value="ECO:0007669"/>
    <property type="project" value="UniProtKB-KW"/>
</dbReference>
<feature type="domain" description="Cell division protein FtsQ/DivIB C-terminal" evidence="8">
    <location>
        <begin position="173"/>
        <end position="285"/>
    </location>
</feature>
<evidence type="ECO:0000256" key="4">
    <source>
        <dbReference type="ARBA" id="ARBA00022989"/>
    </source>
</evidence>
<keyword evidence="1" id="KW-1003">Cell membrane</keyword>
<dbReference type="Pfam" id="PF08478">
    <property type="entry name" value="POTRA_1"/>
    <property type="match status" value="1"/>
</dbReference>
<dbReference type="Pfam" id="PF03799">
    <property type="entry name" value="FtsQ_DivIB_C"/>
    <property type="match status" value="1"/>
</dbReference>
<keyword evidence="2" id="KW-0132">Cell division</keyword>
<dbReference type="InterPro" id="IPR005548">
    <property type="entry name" value="Cell_div_FtsQ/DivIB_C"/>
</dbReference>
<reference evidence="10" key="2">
    <citation type="submission" date="2021-04" db="EMBL/GenBank/DDBJ databases">
        <authorList>
            <person name="Gilroy R."/>
        </authorList>
    </citation>
    <scope>NUCLEOTIDE SEQUENCE</scope>
    <source>
        <strain evidence="10">ChiHejej3B27-3195</strain>
    </source>
</reference>
<proteinExistence type="predicted"/>
<reference evidence="10" key="1">
    <citation type="journal article" date="2021" name="PeerJ">
        <title>Extensive microbial diversity within the chicken gut microbiome revealed by metagenomics and culture.</title>
        <authorList>
            <person name="Gilroy R."/>
            <person name="Ravi A."/>
            <person name="Getino M."/>
            <person name="Pursley I."/>
            <person name="Horton D.L."/>
            <person name="Alikhan N.F."/>
            <person name="Baker D."/>
            <person name="Gharbi K."/>
            <person name="Hall N."/>
            <person name="Watson M."/>
            <person name="Adriaenssens E.M."/>
            <person name="Foster-Nyarko E."/>
            <person name="Jarju S."/>
            <person name="Secka A."/>
            <person name="Antonio M."/>
            <person name="Oren A."/>
            <person name="Chaudhuri R.R."/>
            <person name="La Ragione R."/>
            <person name="Hildebrand F."/>
            <person name="Pallen M.J."/>
        </authorList>
    </citation>
    <scope>NUCLEOTIDE SEQUENCE</scope>
    <source>
        <strain evidence="10">ChiHejej3B27-3195</strain>
    </source>
</reference>
<dbReference type="GO" id="GO:0005886">
    <property type="term" value="C:plasma membrane"/>
    <property type="evidence" value="ECO:0007669"/>
    <property type="project" value="TreeGrafter"/>
</dbReference>
<dbReference type="AlphaFoldDB" id="A0A9D1S122"/>
<evidence type="ECO:0000256" key="7">
    <source>
        <dbReference type="SAM" id="Phobius"/>
    </source>
</evidence>